<keyword evidence="5" id="KW-0472">Membrane</keyword>
<protein>
    <submittedName>
        <fullName evidence="8">LPS export ABC transporter periplasmic protein LptC</fullName>
    </submittedName>
</protein>
<evidence type="ECO:0000256" key="1">
    <source>
        <dbReference type="ARBA" id="ARBA00022475"/>
    </source>
</evidence>
<dbReference type="PANTHER" id="PTHR37481">
    <property type="entry name" value="LIPOPOLYSACCHARIDE EXPORT SYSTEM PROTEIN LPTC"/>
    <property type="match status" value="1"/>
</dbReference>
<sequence>MGGNAKMFRTFCWALFLISLLVACHQEKVVPPKPPQEAAPPAKVEPPPQKPQEEPDTEFKKLHYVIYEKGKLKWNIRAQEAYIFKGKRIKMKDLKVCAHPDKGFCITAEEGDYDPKAGRFLFRGKVILDAGRRGKLFTSVLKYLPQKESLETEAAVVIKNEGFLIKGKGFRYDLKSGAMKVLKRTKVRVDA</sequence>
<dbReference type="InterPro" id="IPR052363">
    <property type="entry name" value="LPS_export_LptC"/>
</dbReference>
<feature type="chain" id="PRO_5030584699" evidence="7">
    <location>
        <begin position="26"/>
        <end position="191"/>
    </location>
</feature>
<dbReference type="NCBIfam" id="TIGR04409">
    <property type="entry name" value="LptC_YrbK"/>
    <property type="match status" value="1"/>
</dbReference>
<dbReference type="EMBL" id="DROK01000060">
    <property type="protein sequence ID" value="HHI96623.1"/>
    <property type="molecule type" value="Genomic_DNA"/>
</dbReference>
<comment type="caution">
    <text evidence="8">The sequence shown here is derived from an EMBL/GenBank/DDBJ whole genome shotgun (WGS) entry which is preliminary data.</text>
</comment>
<evidence type="ECO:0000256" key="3">
    <source>
        <dbReference type="ARBA" id="ARBA00022692"/>
    </source>
</evidence>
<dbReference type="Pfam" id="PF06835">
    <property type="entry name" value="LptC"/>
    <property type="match status" value="1"/>
</dbReference>
<dbReference type="GO" id="GO:0005886">
    <property type="term" value="C:plasma membrane"/>
    <property type="evidence" value="ECO:0007669"/>
    <property type="project" value="InterPro"/>
</dbReference>
<dbReference type="Gene3D" id="2.60.450.10">
    <property type="entry name" value="Lipopolysaccharide (LPS) transport protein A like domain"/>
    <property type="match status" value="1"/>
</dbReference>
<keyword evidence="3" id="KW-0812">Transmembrane</keyword>
<keyword evidence="2" id="KW-0997">Cell inner membrane</keyword>
<proteinExistence type="predicted"/>
<dbReference type="GO" id="GO:0015221">
    <property type="term" value="F:lipopolysaccharide transmembrane transporter activity"/>
    <property type="evidence" value="ECO:0007669"/>
    <property type="project" value="InterPro"/>
</dbReference>
<reference evidence="8" key="1">
    <citation type="journal article" date="2020" name="mSystems">
        <title>Genome- and Community-Level Interaction Insights into Carbon Utilization and Element Cycling Functions of Hydrothermarchaeota in Hydrothermal Sediment.</title>
        <authorList>
            <person name="Zhou Z."/>
            <person name="Liu Y."/>
            <person name="Xu W."/>
            <person name="Pan J."/>
            <person name="Luo Z.H."/>
            <person name="Li M."/>
        </authorList>
    </citation>
    <scope>NUCLEOTIDE SEQUENCE [LARGE SCALE GENOMIC DNA]</scope>
    <source>
        <strain evidence="8">HyVt-533</strain>
    </source>
</reference>
<keyword evidence="1" id="KW-1003">Cell membrane</keyword>
<feature type="signal peptide" evidence="7">
    <location>
        <begin position="1"/>
        <end position="25"/>
    </location>
</feature>
<dbReference type="GO" id="GO:0017089">
    <property type="term" value="F:glycolipid transfer activity"/>
    <property type="evidence" value="ECO:0007669"/>
    <property type="project" value="TreeGrafter"/>
</dbReference>
<dbReference type="InterPro" id="IPR026265">
    <property type="entry name" value="LptC"/>
</dbReference>
<accession>A0A7V5NYS7</accession>
<evidence type="ECO:0000256" key="6">
    <source>
        <dbReference type="SAM" id="MobiDB-lite"/>
    </source>
</evidence>
<dbReference type="Proteomes" id="UP000886101">
    <property type="component" value="Unassembled WGS sequence"/>
</dbReference>
<gene>
    <name evidence="8" type="primary">lptC</name>
    <name evidence="8" type="ORF">ENJ96_02100</name>
</gene>
<dbReference type="PANTHER" id="PTHR37481:SF1">
    <property type="entry name" value="LIPOPOLYSACCHARIDE EXPORT SYSTEM PROTEIN LPTC"/>
    <property type="match status" value="1"/>
</dbReference>
<evidence type="ECO:0000256" key="5">
    <source>
        <dbReference type="ARBA" id="ARBA00023136"/>
    </source>
</evidence>
<feature type="region of interest" description="Disordered" evidence="6">
    <location>
        <begin position="32"/>
        <end position="56"/>
    </location>
</feature>
<keyword evidence="7" id="KW-0732">Signal</keyword>
<dbReference type="InterPro" id="IPR010664">
    <property type="entry name" value="LipoPS_assembly_LptC-rel"/>
</dbReference>
<dbReference type="AlphaFoldDB" id="A0A7V5NYS7"/>
<evidence type="ECO:0000313" key="8">
    <source>
        <dbReference type="EMBL" id="HHI96623.1"/>
    </source>
</evidence>
<evidence type="ECO:0000256" key="2">
    <source>
        <dbReference type="ARBA" id="ARBA00022519"/>
    </source>
</evidence>
<evidence type="ECO:0000256" key="4">
    <source>
        <dbReference type="ARBA" id="ARBA00022989"/>
    </source>
</evidence>
<feature type="compositionally biased region" description="Pro residues" evidence="6">
    <location>
        <begin position="32"/>
        <end position="50"/>
    </location>
</feature>
<dbReference type="GO" id="GO:0030288">
    <property type="term" value="C:outer membrane-bounded periplasmic space"/>
    <property type="evidence" value="ECO:0007669"/>
    <property type="project" value="TreeGrafter"/>
</dbReference>
<evidence type="ECO:0000256" key="7">
    <source>
        <dbReference type="SAM" id="SignalP"/>
    </source>
</evidence>
<organism evidence="8">
    <name type="scientific">Thermodesulfatator atlanticus</name>
    <dbReference type="NCBI Taxonomy" id="501497"/>
    <lineage>
        <taxon>Bacteria</taxon>
        <taxon>Pseudomonadati</taxon>
        <taxon>Thermodesulfobacteriota</taxon>
        <taxon>Thermodesulfobacteria</taxon>
        <taxon>Thermodesulfobacteriales</taxon>
        <taxon>Thermodesulfatatoraceae</taxon>
        <taxon>Thermodesulfatator</taxon>
    </lineage>
</organism>
<name>A0A7V5NYS7_9BACT</name>
<dbReference type="PROSITE" id="PS51257">
    <property type="entry name" value="PROKAR_LIPOPROTEIN"/>
    <property type="match status" value="1"/>
</dbReference>
<keyword evidence="4" id="KW-1133">Transmembrane helix</keyword>